<feature type="region of interest" description="Disordered" evidence="8">
    <location>
        <begin position="1"/>
        <end position="20"/>
    </location>
</feature>
<dbReference type="InterPro" id="IPR020845">
    <property type="entry name" value="AMP-binding_CS"/>
</dbReference>
<evidence type="ECO:0000259" key="9">
    <source>
        <dbReference type="Pfam" id="PF00501"/>
    </source>
</evidence>
<keyword evidence="4" id="KW-0443">Lipid metabolism</keyword>
<accession>A0A2S2CM32</accession>
<feature type="domain" description="AMP-dependent synthetase/ligase" evidence="9">
    <location>
        <begin position="80"/>
        <end position="460"/>
    </location>
</feature>
<evidence type="ECO:0000259" key="10">
    <source>
        <dbReference type="Pfam" id="PF13193"/>
    </source>
</evidence>
<dbReference type="Proteomes" id="UP000245629">
    <property type="component" value="Chromosome 1"/>
</dbReference>
<dbReference type="InterPro" id="IPR042099">
    <property type="entry name" value="ANL_N_sf"/>
</dbReference>
<dbReference type="Gene3D" id="3.40.50.12780">
    <property type="entry name" value="N-terminal domain of ligase-like"/>
    <property type="match status" value="1"/>
</dbReference>
<protein>
    <recommendedName>
        <fullName evidence="7">3-methylmercaptopropionyl-CoA ligase</fullName>
        <ecNumber evidence="6">6.2.1.44</ecNumber>
    </recommendedName>
</protein>
<gene>
    <name evidence="11" type="ORF">DEW08_04810</name>
</gene>
<comment type="similarity">
    <text evidence="1">Belongs to the ATP-dependent AMP-binding enzyme family.</text>
</comment>
<dbReference type="FunFam" id="3.30.300.30:FF:000008">
    <property type="entry name" value="2,3-dihydroxybenzoate-AMP ligase"/>
    <property type="match status" value="1"/>
</dbReference>
<evidence type="ECO:0000256" key="1">
    <source>
        <dbReference type="ARBA" id="ARBA00006432"/>
    </source>
</evidence>
<dbReference type="InterPro" id="IPR000873">
    <property type="entry name" value="AMP-dep_synth/lig_dom"/>
</dbReference>
<evidence type="ECO:0000256" key="5">
    <source>
        <dbReference type="ARBA" id="ARBA00051915"/>
    </source>
</evidence>
<comment type="catalytic activity">
    <reaction evidence="5">
        <text>3-(methylsulfanyl)propanoate + ATP + CoA = 3-(methylsulfanyl)propanoyl-CoA + AMP + diphosphate</text>
        <dbReference type="Rhea" id="RHEA:43052"/>
        <dbReference type="ChEBI" id="CHEBI:30616"/>
        <dbReference type="ChEBI" id="CHEBI:33019"/>
        <dbReference type="ChEBI" id="CHEBI:49016"/>
        <dbReference type="ChEBI" id="CHEBI:57287"/>
        <dbReference type="ChEBI" id="CHEBI:82815"/>
        <dbReference type="ChEBI" id="CHEBI:456215"/>
        <dbReference type="EC" id="6.2.1.44"/>
    </reaction>
    <physiologicalReaction direction="left-to-right" evidence="5">
        <dbReference type="Rhea" id="RHEA:43053"/>
    </physiologicalReaction>
</comment>
<dbReference type="PANTHER" id="PTHR43859:SF4">
    <property type="entry name" value="BUTANOATE--COA LIGASE AAE1-RELATED"/>
    <property type="match status" value="1"/>
</dbReference>
<dbReference type="Pfam" id="PF13193">
    <property type="entry name" value="AMP-binding_C"/>
    <property type="match status" value="1"/>
</dbReference>
<dbReference type="PANTHER" id="PTHR43859">
    <property type="entry name" value="ACYL-ACTIVATING ENZYME"/>
    <property type="match status" value="1"/>
</dbReference>
<evidence type="ECO:0000313" key="11">
    <source>
        <dbReference type="EMBL" id="AWK85575.1"/>
    </source>
</evidence>
<dbReference type="CDD" id="cd12118">
    <property type="entry name" value="ttLC_FACS_AEE21_like"/>
    <property type="match status" value="1"/>
</dbReference>
<dbReference type="PROSITE" id="PS00455">
    <property type="entry name" value="AMP_BINDING"/>
    <property type="match status" value="1"/>
</dbReference>
<dbReference type="InterPro" id="IPR025110">
    <property type="entry name" value="AMP-bd_C"/>
</dbReference>
<dbReference type="GO" id="GO:0016874">
    <property type="term" value="F:ligase activity"/>
    <property type="evidence" value="ECO:0007669"/>
    <property type="project" value="UniProtKB-KW"/>
</dbReference>
<dbReference type="FunFam" id="3.40.50.12780:FF:000003">
    <property type="entry name" value="Long-chain-fatty-acid--CoA ligase FadD"/>
    <property type="match status" value="1"/>
</dbReference>
<keyword evidence="2" id="KW-0436">Ligase</keyword>
<reference evidence="12" key="1">
    <citation type="submission" date="2018-05" db="EMBL/GenBank/DDBJ databases">
        <title>Azospirillum thermophila sp. nov., a novel isolated from hot spring.</title>
        <authorList>
            <person name="Zhao Z."/>
        </authorList>
    </citation>
    <scope>NUCLEOTIDE SEQUENCE [LARGE SCALE GENOMIC DNA]</scope>
    <source>
        <strain evidence="12">CFH 70021</strain>
    </source>
</reference>
<keyword evidence="3" id="KW-0276">Fatty acid metabolism</keyword>
<evidence type="ECO:0000256" key="2">
    <source>
        <dbReference type="ARBA" id="ARBA00022598"/>
    </source>
</evidence>
<dbReference type="AlphaFoldDB" id="A0A2S2CM32"/>
<proteinExistence type="inferred from homology"/>
<dbReference type="EC" id="6.2.1.44" evidence="6"/>
<dbReference type="SUPFAM" id="SSF56801">
    <property type="entry name" value="Acetyl-CoA synthetase-like"/>
    <property type="match status" value="1"/>
</dbReference>
<evidence type="ECO:0000256" key="7">
    <source>
        <dbReference type="ARBA" id="ARBA00067668"/>
    </source>
</evidence>
<evidence type="ECO:0000313" key="12">
    <source>
        <dbReference type="Proteomes" id="UP000245629"/>
    </source>
</evidence>
<sequence>MTRASWCATPPAGRLPGSPVNHNGLIVAPPPPGPSPFPRAATRVAATINPGGSAAVTNPYETNLDQNAANTTPLSPLSFLRRTAAVYPKRVAVVHGTLRRTWAETYERCVRLASALAKRGIGLGDTVALMAPNTPEAFEAHFGVPMAGAVLNALNIRLDAEALAFILEHGEAKVLLTDREFSPVIAKALAAVEPSRRPVVIDIDDPLAKGGSLIGEQTYEQFLETGDPAFDWPMPADEWQAIALNYTSGTTGNPKGVVYHHRGAYLNAMGNVVTWALPHHPVYLWTLPMFHCNGWCFPWTVTLMAGTNVCLRAVTAKGIYDALADEGVTHLCGAPIIMGLLVNAPADQKRDIPRGIRMMTAGAAPPAAVIEATERMGFQVTHVYGLTEVYGPVTICAWHDEWDALPMEERAALKARQGVNYATLEGLMVADPTTLQPVRMDGATLGEVFMRGNTVMKGYLKNAKATEEAFAGGWFHTGDLGVWHPDGYIELKDRSKDIIISGGENISTIEVEGVLYKHPAVLEAAVVARPDEKWGETPCAFVTLRDGAAVTEEDIIKYCRENLAHFKCPRTVVFTALPKTSTGKIQKYVLREQARALNGQKG</sequence>
<dbReference type="KEGG" id="azz:DEW08_04810"/>
<dbReference type="InterPro" id="IPR045851">
    <property type="entry name" value="AMP-bd_C_sf"/>
</dbReference>
<evidence type="ECO:0000256" key="6">
    <source>
        <dbReference type="ARBA" id="ARBA00066616"/>
    </source>
</evidence>
<dbReference type="NCBIfam" id="NF006020">
    <property type="entry name" value="PRK08162.1"/>
    <property type="match status" value="1"/>
</dbReference>
<evidence type="ECO:0000256" key="4">
    <source>
        <dbReference type="ARBA" id="ARBA00023098"/>
    </source>
</evidence>
<evidence type="ECO:0000256" key="3">
    <source>
        <dbReference type="ARBA" id="ARBA00022832"/>
    </source>
</evidence>
<dbReference type="OrthoDB" id="9803968at2"/>
<feature type="domain" description="AMP-binding enzyme C-terminal" evidence="10">
    <location>
        <begin position="510"/>
        <end position="584"/>
    </location>
</feature>
<name>A0A2S2CM32_9PROT</name>
<dbReference type="EMBL" id="CP029352">
    <property type="protein sequence ID" value="AWK85575.1"/>
    <property type="molecule type" value="Genomic_DNA"/>
</dbReference>
<keyword evidence="12" id="KW-1185">Reference proteome</keyword>
<dbReference type="Pfam" id="PF00501">
    <property type="entry name" value="AMP-binding"/>
    <property type="match status" value="1"/>
</dbReference>
<dbReference type="Gene3D" id="3.30.300.30">
    <property type="match status" value="1"/>
</dbReference>
<dbReference type="GO" id="GO:0006631">
    <property type="term" value="P:fatty acid metabolic process"/>
    <property type="evidence" value="ECO:0007669"/>
    <property type="project" value="UniProtKB-KW"/>
</dbReference>
<evidence type="ECO:0000256" key="8">
    <source>
        <dbReference type="SAM" id="MobiDB-lite"/>
    </source>
</evidence>
<organism evidence="11 12">
    <name type="scientific">Azospirillum thermophilum</name>
    <dbReference type="NCBI Taxonomy" id="2202148"/>
    <lineage>
        <taxon>Bacteria</taxon>
        <taxon>Pseudomonadati</taxon>
        <taxon>Pseudomonadota</taxon>
        <taxon>Alphaproteobacteria</taxon>
        <taxon>Rhodospirillales</taxon>
        <taxon>Azospirillaceae</taxon>
        <taxon>Azospirillum</taxon>
    </lineage>
</organism>